<sequence length="110" mass="12227">MIRTGALWICALQTIEENRGKSNREKLTVAELVRQTRKRLRSGITLETPGGTSELGDEIAQSEKFFESILTDSDWLTSNFGDMDAGLFFDLEQTDSIISSGLVLPQDDSI</sequence>
<dbReference type="EMBL" id="CAACVR010000023">
    <property type="protein sequence ID" value="VEU22508.1"/>
    <property type="molecule type" value="Genomic_DNA"/>
</dbReference>
<evidence type="ECO:0000313" key="1">
    <source>
        <dbReference type="EMBL" id="VEU22508.1"/>
    </source>
</evidence>
<protein>
    <submittedName>
        <fullName evidence="1">DEKNAAC103667</fullName>
    </submittedName>
</protein>
<evidence type="ECO:0000313" key="2">
    <source>
        <dbReference type="Proteomes" id="UP000290900"/>
    </source>
</evidence>
<dbReference type="STRING" id="13370.A0A448YNU2"/>
<organism evidence="1 2">
    <name type="scientific">Brettanomyces naardenensis</name>
    <name type="common">Yeast</name>
    <dbReference type="NCBI Taxonomy" id="13370"/>
    <lineage>
        <taxon>Eukaryota</taxon>
        <taxon>Fungi</taxon>
        <taxon>Dikarya</taxon>
        <taxon>Ascomycota</taxon>
        <taxon>Saccharomycotina</taxon>
        <taxon>Pichiomycetes</taxon>
        <taxon>Pichiales</taxon>
        <taxon>Pichiaceae</taxon>
        <taxon>Brettanomyces</taxon>
    </lineage>
</organism>
<name>A0A448YNU2_BRENA</name>
<dbReference type="AlphaFoldDB" id="A0A448YNU2"/>
<dbReference type="InParanoid" id="A0A448YNU2"/>
<proteinExistence type="predicted"/>
<accession>A0A448YNU2</accession>
<dbReference type="Proteomes" id="UP000290900">
    <property type="component" value="Unassembled WGS sequence"/>
</dbReference>
<keyword evidence="2" id="KW-1185">Reference proteome</keyword>
<gene>
    <name evidence="1" type="ORF">BRENAR_LOCUS3239</name>
</gene>
<reference evidence="1 2" key="1">
    <citation type="submission" date="2018-12" db="EMBL/GenBank/DDBJ databases">
        <authorList>
            <person name="Tiukova I."/>
            <person name="Dainat J."/>
        </authorList>
    </citation>
    <scope>NUCLEOTIDE SEQUENCE [LARGE SCALE GENOMIC DNA]</scope>
</reference>